<evidence type="ECO:0000256" key="2">
    <source>
        <dbReference type="ARBA" id="ARBA00005135"/>
    </source>
</evidence>
<dbReference type="InterPro" id="IPR006386">
    <property type="entry name" value="HAD-SF_hydro_IB_PSP-like_arc"/>
</dbReference>
<proteinExistence type="predicted"/>
<evidence type="ECO:0000256" key="7">
    <source>
        <dbReference type="ARBA" id="ARBA00022842"/>
    </source>
</evidence>
<dbReference type="EC" id="3.1.3.3" evidence="3"/>
<dbReference type="InterPro" id="IPR036412">
    <property type="entry name" value="HAD-like_sf"/>
</dbReference>
<keyword evidence="8" id="KW-0718">Serine biosynthesis</keyword>
<name>A0AA37BRV2_9ARCH</name>
<accession>A0AA37BRV2</accession>
<dbReference type="GO" id="GO:0006564">
    <property type="term" value="P:L-serine biosynthetic process"/>
    <property type="evidence" value="ECO:0007669"/>
    <property type="project" value="UniProtKB-KW"/>
</dbReference>
<evidence type="ECO:0000256" key="5">
    <source>
        <dbReference type="ARBA" id="ARBA00022723"/>
    </source>
</evidence>
<evidence type="ECO:0000256" key="6">
    <source>
        <dbReference type="ARBA" id="ARBA00022801"/>
    </source>
</evidence>
<keyword evidence="9" id="KW-1133">Transmembrane helix</keyword>
<organism evidence="10 11">
    <name type="scientific">Thermogymnomonas acidicola</name>
    <dbReference type="NCBI Taxonomy" id="399579"/>
    <lineage>
        <taxon>Archaea</taxon>
        <taxon>Methanobacteriati</taxon>
        <taxon>Thermoplasmatota</taxon>
        <taxon>Thermoplasmata</taxon>
        <taxon>Thermoplasmatales</taxon>
        <taxon>Thermogymnomonas</taxon>
    </lineage>
</organism>
<evidence type="ECO:0000256" key="1">
    <source>
        <dbReference type="ARBA" id="ARBA00001946"/>
    </source>
</evidence>
<keyword evidence="9" id="KW-0812">Transmembrane</keyword>
<dbReference type="InterPro" id="IPR023214">
    <property type="entry name" value="HAD_sf"/>
</dbReference>
<dbReference type="SUPFAM" id="SSF56784">
    <property type="entry name" value="HAD-like"/>
    <property type="match status" value="1"/>
</dbReference>
<keyword evidence="4" id="KW-0028">Amino-acid biosynthesis</keyword>
<dbReference type="PANTHER" id="PTHR43344:SF2">
    <property type="entry name" value="PHOSPHOSERINE PHOSPHATASE"/>
    <property type="match status" value="1"/>
</dbReference>
<dbReference type="PANTHER" id="PTHR43344">
    <property type="entry name" value="PHOSPHOSERINE PHOSPHATASE"/>
    <property type="match status" value="1"/>
</dbReference>
<feature type="transmembrane region" description="Helical" evidence="9">
    <location>
        <begin position="89"/>
        <end position="107"/>
    </location>
</feature>
<keyword evidence="7" id="KW-0460">Magnesium</keyword>
<dbReference type="EMBL" id="BMNY01000002">
    <property type="protein sequence ID" value="GGM76250.1"/>
    <property type="molecule type" value="Genomic_DNA"/>
</dbReference>
<dbReference type="GO" id="GO:0005737">
    <property type="term" value="C:cytoplasm"/>
    <property type="evidence" value="ECO:0007669"/>
    <property type="project" value="TreeGrafter"/>
</dbReference>
<keyword evidence="5" id="KW-0479">Metal-binding</keyword>
<comment type="cofactor">
    <cofactor evidence="1">
        <name>Mg(2+)</name>
        <dbReference type="ChEBI" id="CHEBI:18420"/>
    </cofactor>
</comment>
<evidence type="ECO:0000313" key="10">
    <source>
        <dbReference type="EMBL" id="GGM76250.1"/>
    </source>
</evidence>
<keyword evidence="11" id="KW-1185">Reference proteome</keyword>
<dbReference type="NCBIfam" id="TIGR01491">
    <property type="entry name" value="HAD-SF-IB-PSPlk"/>
    <property type="match status" value="1"/>
</dbReference>
<keyword evidence="9" id="KW-0472">Membrane</keyword>
<gene>
    <name evidence="10" type="ORF">GCM10007108_12790</name>
</gene>
<evidence type="ECO:0000256" key="3">
    <source>
        <dbReference type="ARBA" id="ARBA00012640"/>
    </source>
</evidence>
<keyword evidence="6" id="KW-0378">Hydrolase</keyword>
<comment type="caution">
    <text evidence="10">The sequence shown here is derived from an EMBL/GenBank/DDBJ whole genome shotgun (WGS) entry which is preliminary data.</text>
</comment>
<reference evidence="10" key="1">
    <citation type="journal article" date="2014" name="Int. J. Syst. Evol. Microbiol.">
        <title>Complete genome sequence of Corynebacterium casei LMG S-19264T (=DSM 44701T), isolated from a smear-ripened cheese.</title>
        <authorList>
            <consortium name="US DOE Joint Genome Institute (JGI-PGF)"/>
            <person name="Walter F."/>
            <person name="Albersmeier A."/>
            <person name="Kalinowski J."/>
            <person name="Ruckert C."/>
        </authorList>
    </citation>
    <scope>NUCLEOTIDE SEQUENCE</scope>
    <source>
        <strain evidence="10">JCM 13583</strain>
    </source>
</reference>
<dbReference type="Gene3D" id="3.40.50.1000">
    <property type="entry name" value="HAD superfamily/HAD-like"/>
    <property type="match status" value="1"/>
</dbReference>
<evidence type="ECO:0000256" key="9">
    <source>
        <dbReference type="SAM" id="Phobius"/>
    </source>
</evidence>
<dbReference type="Pfam" id="PF12710">
    <property type="entry name" value="HAD"/>
    <property type="match status" value="1"/>
</dbReference>
<evidence type="ECO:0000256" key="4">
    <source>
        <dbReference type="ARBA" id="ARBA00022605"/>
    </source>
</evidence>
<dbReference type="AlphaFoldDB" id="A0AA37BRV2"/>
<dbReference type="GO" id="GO:0036424">
    <property type="term" value="F:L-phosphoserine phosphatase activity"/>
    <property type="evidence" value="ECO:0007669"/>
    <property type="project" value="TreeGrafter"/>
</dbReference>
<dbReference type="RefSeq" id="WP_188681424.1">
    <property type="nucleotide sequence ID" value="NZ_BMNY01000002.1"/>
</dbReference>
<dbReference type="Proteomes" id="UP000632195">
    <property type="component" value="Unassembled WGS sequence"/>
</dbReference>
<reference evidence="10" key="2">
    <citation type="submission" date="2022-09" db="EMBL/GenBank/DDBJ databases">
        <authorList>
            <person name="Sun Q."/>
            <person name="Ohkuma M."/>
        </authorList>
    </citation>
    <scope>NUCLEOTIDE SEQUENCE</scope>
    <source>
        <strain evidence="10">JCM 13583</strain>
    </source>
</reference>
<dbReference type="InterPro" id="IPR050582">
    <property type="entry name" value="HAD-like_SerB"/>
</dbReference>
<comment type="pathway">
    <text evidence="2">Amino-acid biosynthesis; L-serine biosynthesis; L-serine from 3-phospho-D-glycerate: step 3/3.</text>
</comment>
<sequence>MRPRLTVFDMDGVLTRSISSWQYVHEHFGVDNSENLRRYLAGEIDYMEFLRSDVRLWLSARGPVRAQDIISVLQGIPLRRDIGEAFSRLHSLGSAIAIISGGIFWLARMIGERYGADYVFANEIYCRDGFLVPDGRMVVDPKNKSAVLAGLQRRLGIGRGETVSVGDTEQDVGMFELSALSIAVDPKDEAVRKRCMLIINSDSLLPVVQAIEDFGR</sequence>
<protein>
    <recommendedName>
        <fullName evidence="3">phosphoserine phosphatase</fullName>
        <ecNumber evidence="3">3.1.3.3</ecNumber>
    </recommendedName>
</protein>
<evidence type="ECO:0000313" key="11">
    <source>
        <dbReference type="Proteomes" id="UP000632195"/>
    </source>
</evidence>
<dbReference type="GO" id="GO:0000287">
    <property type="term" value="F:magnesium ion binding"/>
    <property type="evidence" value="ECO:0007669"/>
    <property type="project" value="TreeGrafter"/>
</dbReference>
<evidence type="ECO:0000256" key="8">
    <source>
        <dbReference type="ARBA" id="ARBA00023299"/>
    </source>
</evidence>
<dbReference type="NCBIfam" id="TIGR01488">
    <property type="entry name" value="HAD-SF-IB"/>
    <property type="match status" value="1"/>
</dbReference>